<sequence length="548" mass="60974">MLAVSVEIVEQARTIDFRKVNTEEECEGLFDRCFAFPDELRVAGRSSPARVGIIGGGLAGLVSAYELQRRGVDAVIHERAERPGGRVRTHRFWDGTYADVGAMRIPGNHECVLHYVREFGLQTRPFINLNPDGYYHLRGRRVRLSQVRQLYSAYGIDAAGRDGPRAWLDDVLRTAWDALSPAQQMSVLEGDWQDAALDELMSTSLWQFARREFSQDVWDLLGHTSGLIHYEHASLLEVLVDYFGLFHAAPLEIKGGMDTLIREFVRRLRPGTLRLSSRIDAVQLFSDTARISGQCVGRPVDESYDAVMACVPLTTLDQIAITPELPHRQARAVRSLTYASSTKTLVHLRRRSWEIDDGIYGGGSFTDLPIQQCWYPSDNARAAPVAGAHSSQRLTARSAELSHEPGVLTGAYLWGPHARRFTTLTPADRDRVVMRSLEQLHPGICDDIDDILHWDWDNQPGMSGGSFAYLAPGEHTRYLGGLAAPHPESNPRLFFAGEHLSAAHAWMQGAAQSALHSVGHLLDRLATTAAGLDTHREEEDLIRQGVTS</sequence>
<dbReference type="GO" id="GO:0001716">
    <property type="term" value="F:L-amino-acid oxidase activity"/>
    <property type="evidence" value="ECO:0007669"/>
    <property type="project" value="TreeGrafter"/>
</dbReference>
<evidence type="ECO:0000259" key="1">
    <source>
        <dbReference type="Pfam" id="PF01593"/>
    </source>
</evidence>
<dbReference type="GO" id="GO:0009063">
    <property type="term" value="P:amino acid catabolic process"/>
    <property type="evidence" value="ECO:0007669"/>
    <property type="project" value="TreeGrafter"/>
</dbReference>
<dbReference type="PRINTS" id="PR00419">
    <property type="entry name" value="ADXRDTASE"/>
</dbReference>
<dbReference type="InterPro" id="IPR036188">
    <property type="entry name" value="FAD/NAD-bd_sf"/>
</dbReference>
<dbReference type="Gene3D" id="1.20.1440.240">
    <property type="match status" value="1"/>
</dbReference>
<feature type="domain" description="Amine oxidase" evidence="1">
    <location>
        <begin position="58"/>
        <end position="518"/>
    </location>
</feature>
<dbReference type="PANTHER" id="PTHR10742:SF342">
    <property type="entry name" value="AMINE OXIDASE"/>
    <property type="match status" value="1"/>
</dbReference>
<dbReference type="InterPro" id="IPR050281">
    <property type="entry name" value="Flavin_monoamine_oxidase"/>
</dbReference>
<accession>A0AAU2VHJ4</accession>
<gene>
    <name evidence="2" type="ORF">OG398_00245</name>
</gene>
<proteinExistence type="predicted"/>
<protein>
    <submittedName>
        <fullName evidence="2">FAD-dependent oxidoreductase</fullName>
    </submittedName>
</protein>
<name>A0AAU2VHJ4_9ACTN</name>
<dbReference type="InterPro" id="IPR002937">
    <property type="entry name" value="Amino_oxidase"/>
</dbReference>
<dbReference type="Gene3D" id="3.90.660.10">
    <property type="match status" value="1"/>
</dbReference>
<reference evidence="2" key="1">
    <citation type="submission" date="2022-10" db="EMBL/GenBank/DDBJ databases">
        <title>The complete genomes of actinobacterial strains from the NBC collection.</title>
        <authorList>
            <person name="Joergensen T.S."/>
            <person name="Alvarez Arevalo M."/>
            <person name="Sterndorff E.B."/>
            <person name="Faurdal D."/>
            <person name="Vuksanovic O."/>
            <person name="Mourched A.-S."/>
            <person name="Charusanti P."/>
            <person name="Shaw S."/>
            <person name="Blin K."/>
            <person name="Weber T."/>
        </authorList>
    </citation>
    <scope>NUCLEOTIDE SEQUENCE</scope>
    <source>
        <strain evidence="2">NBC_00008</strain>
    </source>
</reference>
<dbReference type="Gene3D" id="3.50.50.60">
    <property type="entry name" value="FAD/NAD(P)-binding domain"/>
    <property type="match status" value="1"/>
</dbReference>
<dbReference type="EMBL" id="CP108313">
    <property type="protein sequence ID" value="WTW66808.1"/>
    <property type="molecule type" value="Genomic_DNA"/>
</dbReference>
<dbReference type="SUPFAM" id="SSF51905">
    <property type="entry name" value="FAD/NAD(P)-binding domain"/>
    <property type="match status" value="1"/>
</dbReference>
<dbReference type="PANTHER" id="PTHR10742">
    <property type="entry name" value="FLAVIN MONOAMINE OXIDASE"/>
    <property type="match status" value="1"/>
</dbReference>
<dbReference type="AlphaFoldDB" id="A0AAU2VHJ4"/>
<dbReference type="Pfam" id="PF01593">
    <property type="entry name" value="Amino_oxidase"/>
    <property type="match status" value="1"/>
</dbReference>
<organism evidence="2">
    <name type="scientific">Streptomyces sp. NBC_00008</name>
    <dbReference type="NCBI Taxonomy" id="2903610"/>
    <lineage>
        <taxon>Bacteria</taxon>
        <taxon>Bacillati</taxon>
        <taxon>Actinomycetota</taxon>
        <taxon>Actinomycetes</taxon>
        <taxon>Kitasatosporales</taxon>
        <taxon>Streptomycetaceae</taxon>
        <taxon>Streptomyces</taxon>
    </lineage>
</organism>
<dbReference type="SUPFAM" id="SSF54373">
    <property type="entry name" value="FAD-linked reductases, C-terminal domain"/>
    <property type="match status" value="1"/>
</dbReference>
<evidence type="ECO:0000313" key="2">
    <source>
        <dbReference type="EMBL" id="WTW66808.1"/>
    </source>
</evidence>